<evidence type="ECO:0000256" key="1">
    <source>
        <dbReference type="SAM" id="MobiDB-lite"/>
    </source>
</evidence>
<evidence type="ECO:0000313" key="2">
    <source>
        <dbReference type="EMBL" id="PNI37405.1"/>
    </source>
</evidence>
<feature type="compositionally biased region" description="Acidic residues" evidence="1">
    <location>
        <begin position="1"/>
        <end position="15"/>
    </location>
</feature>
<dbReference type="Proteomes" id="UP000236370">
    <property type="component" value="Unassembled WGS sequence"/>
</dbReference>
<evidence type="ECO:0000313" key="3">
    <source>
        <dbReference type="Proteomes" id="UP000236370"/>
    </source>
</evidence>
<name>A0A2J8KQV8_PANTR</name>
<feature type="non-terminal residue" evidence="2">
    <location>
        <position position="1"/>
    </location>
</feature>
<gene>
    <name evidence="2" type="ORF">CK820_G0036957</name>
</gene>
<feature type="non-terminal residue" evidence="2">
    <location>
        <position position="69"/>
    </location>
</feature>
<organism evidence="2 3">
    <name type="scientific">Pan troglodytes</name>
    <name type="common">Chimpanzee</name>
    <dbReference type="NCBI Taxonomy" id="9598"/>
    <lineage>
        <taxon>Eukaryota</taxon>
        <taxon>Metazoa</taxon>
        <taxon>Chordata</taxon>
        <taxon>Craniata</taxon>
        <taxon>Vertebrata</taxon>
        <taxon>Euteleostomi</taxon>
        <taxon>Mammalia</taxon>
        <taxon>Eutheria</taxon>
        <taxon>Euarchontoglires</taxon>
        <taxon>Primates</taxon>
        <taxon>Haplorrhini</taxon>
        <taxon>Catarrhini</taxon>
        <taxon>Hominidae</taxon>
        <taxon>Pan</taxon>
    </lineage>
</organism>
<accession>A0A2J8KQV8</accession>
<reference evidence="2 3" key="1">
    <citation type="submission" date="2017-12" db="EMBL/GenBank/DDBJ databases">
        <title>High-resolution comparative analysis of great ape genomes.</title>
        <authorList>
            <person name="Pollen A."/>
            <person name="Hastie A."/>
            <person name="Hormozdiari F."/>
            <person name="Dougherty M."/>
            <person name="Liu R."/>
            <person name="Chaisson M."/>
            <person name="Hoppe E."/>
            <person name="Hill C."/>
            <person name="Pang A."/>
            <person name="Hillier L."/>
            <person name="Baker C."/>
            <person name="Armstrong J."/>
            <person name="Shendure J."/>
            <person name="Paten B."/>
            <person name="Wilson R."/>
            <person name="Chao H."/>
            <person name="Schneider V."/>
            <person name="Ventura M."/>
            <person name="Kronenberg Z."/>
            <person name="Murali S."/>
            <person name="Gordon D."/>
            <person name="Cantsilieris S."/>
            <person name="Munson K."/>
            <person name="Nelson B."/>
            <person name="Raja A."/>
            <person name="Underwood J."/>
            <person name="Diekhans M."/>
            <person name="Fiddes I."/>
            <person name="Haussler D."/>
            <person name="Eichler E."/>
        </authorList>
    </citation>
    <scope>NUCLEOTIDE SEQUENCE [LARGE SCALE GENOMIC DNA]</scope>
    <source>
        <strain evidence="2">Yerkes chimp pedigree #C0471</strain>
    </source>
</reference>
<feature type="region of interest" description="Disordered" evidence="1">
    <location>
        <begin position="1"/>
        <end position="69"/>
    </location>
</feature>
<dbReference type="EMBL" id="NBAG03000347">
    <property type="protein sequence ID" value="PNI37405.1"/>
    <property type="molecule type" value="Genomic_DNA"/>
</dbReference>
<feature type="compositionally biased region" description="Low complexity" evidence="1">
    <location>
        <begin position="59"/>
        <end position="69"/>
    </location>
</feature>
<protein>
    <submittedName>
        <fullName evidence="2">MYBBP1A isoform 9</fullName>
    </submittedName>
</protein>
<dbReference type="AlphaFoldDB" id="A0A2J8KQV8"/>
<comment type="caution">
    <text evidence="2">The sequence shown here is derived from an EMBL/GenBank/DDBJ whole genome shotgun (WGS) entry which is preliminary data.</text>
</comment>
<proteinExistence type="predicted"/>
<sequence length="69" mass="7438">SEGEESEEEERDGDVDQGFREQLMTVLQAGKPPARPLLAGHENPGSPAPQVGEEGCQGGPQRHPQPHQQ</sequence>